<dbReference type="CDD" id="cd01650">
    <property type="entry name" value="RT_nLTR_like"/>
    <property type="match status" value="1"/>
</dbReference>
<dbReference type="PROSITE" id="PS50878">
    <property type="entry name" value="RT_POL"/>
    <property type="match status" value="1"/>
</dbReference>
<dbReference type="OMA" id="WINGILM"/>
<dbReference type="EMBL" id="CM007893">
    <property type="protein sequence ID" value="OTG28613.1"/>
    <property type="molecule type" value="Genomic_DNA"/>
</dbReference>
<reference evidence="3" key="1">
    <citation type="journal article" date="2017" name="Nature">
        <title>The sunflower genome provides insights into oil metabolism, flowering and Asterid evolution.</title>
        <authorList>
            <person name="Badouin H."/>
            <person name="Gouzy J."/>
            <person name="Grassa C.J."/>
            <person name="Murat F."/>
            <person name="Staton S.E."/>
            <person name="Cottret L."/>
            <person name="Lelandais-Briere C."/>
            <person name="Owens G.L."/>
            <person name="Carrere S."/>
            <person name="Mayjonade B."/>
            <person name="Legrand L."/>
            <person name="Gill N."/>
            <person name="Kane N.C."/>
            <person name="Bowers J.E."/>
            <person name="Hubner S."/>
            <person name="Bellec A."/>
            <person name="Berard A."/>
            <person name="Berges H."/>
            <person name="Blanchet N."/>
            <person name="Boniface M.C."/>
            <person name="Brunel D."/>
            <person name="Catrice O."/>
            <person name="Chaidir N."/>
            <person name="Claudel C."/>
            <person name="Donnadieu C."/>
            <person name="Faraut T."/>
            <person name="Fievet G."/>
            <person name="Helmstetter N."/>
            <person name="King M."/>
            <person name="Knapp S.J."/>
            <person name="Lai Z."/>
            <person name="Le Paslier M.C."/>
            <person name="Lippi Y."/>
            <person name="Lorenzon L."/>
            <person name="Mandel J.R."/>
            <person name="Marage G."/>
            <person name="Marchand G."/>
            <person name="Marquand E."/>
            <person name="Bret-Mestries E."/>
            <person name="Morien E."/>
            <person name="Nambeesan S."/>
            <person name="Nguyen T."/>
            <person name="Pegot-Espagnet P."/>
            <person name="Pouilly N."/>
            <person name="Raftis F."/>
            <person name="Sallet E."/>
            <person name="Schiex T."/>
            <person name="Thomas J."/>
            <person name="Vandecasteele C."/>
            <person name="Vares D."/>
            <person name="Vear F."/>
            <person name="Vautrin S."/>
            <person name="Crespi M."/>
            <person name="Mangin B."/>
            <person name="Burke J.M."/>
            <person name="Salse J."/>
            <person name="Munos S."/>
            <person name="Vincourt P."/>
            <person name="Rieseberg L.H."/>
            <person name="Langlade N.B."/>
        </authorList>
    </citation>
    <scope>NUCLEOTIDE SEQUENCE [LARGE SCALE GENOMIC DNA]</scope>
    <source>
        <strain evidence="3">cv. SF193</strain>
    </source>
</reference>
<dbReference type="InterPro" id="IPR036691">
    <property type="entry name" value="Endo/exonu/phosph_ase_sf"/>
</dbReference>
<dbReference type="InterPro" id="IPR043502">
    <property type="entry name" value="DNA/RNA_pol_sf"/>
</dbReference>
<dbReference type="GO" id="GO:0003964">
    <property type="term" value="F:RNA-directed DNA polymerase activity"/>
    <property type="evidence" value="ECO:0007669"/>
    <property type="project" value="UniProtKB-KW"/>
</dbReference>
<dbReference type="AlphaFoldDB" id="A0A251V012"/>
<feature type="domain" description="Reverse transcriptase" evidence="1">
    <location>
        <begin position="471"/>
        <end position="749"/>
    </location>
</feature>
<evidence type="ECO:0000259" key="1">
    <source>
        <dbReference type="PROSITE" id="PS50878"/>
    </source>
</evidence>
<dbReference type="STRING" id="4232.A0A251V012"/>
<accession>A0A251V012</accession>
<dbReference type="PANTHER" id="PTHR33116:SF78">
    <property type="entry name" value="OS12G0587133 PROTEIN"/>
    <property type="match status" value="1"/>
</dbReference>
<protein>
    <submittedName>
        <fullName evidence="2">Putative RNA-directed DNA polymerase, eukaryota</fullName>
    </submittedName>
</protein>
<evidence type="ECO:0000313" key="3">
    <source>
        <dbReference type="Proteomes" id="UP000215914"/>
    </source>
</evidence>
<name>A0A251V012_HELAN</name>
<dbReference type="Gene3D" id="3.60.10.10">
    <property type="entry name" value="Endonuclease/exonuclease/phosphatase"/>
    <property type="match status" value="1"/>
</dbReference>
<keyword evidence="2" id="KW-0808">Transferase</keyword>
<dbReference type="SUPFAM" id="SSF56219">
    <property type="entry name" value="DNase I-like"/>
    <property type="match status" value="1"/>
</dbReference>
<dbReference type="SUPFAM" id="SSF56672">
    <property type="entry name" value="DNA/RNA polymerases"/>
    <property type="match status" value="1"/>
</dbReference>
<keyword evidence="3" id="KW-1185">Reference proteome</keyword>
<dbReference type="Pfam" id="PF03372">
    <property type="entry name" value="Exo_endo_phos"/>
    <property type="match status" value="1"/>
</dbReference>
<gene>
    <name evidence="2" type="ORF">HannXRQ_Chr04g0113211</name>
</gene>
<organism evidence="2 3">
    <name type="scientific">Helianthus annuus</name>
    <name type="common">Common sunflower</name>
    <dbReference type="NCBI Taxonomy" id="4232"/>
    <lineage>
        <taxon>Eukaryota</taxon>
        <taxon>Viridiplantae</taxon>
        <taxon>Streptophyta</taxon>
        <taxon>Embryophyta</taxon>
        <taxon>Tracheophyta</taxon>
        <taxon>Spermatophyta</taxon>
        <taxon>Magnoliopsida</taxon>
        <taxon>eudicotyledons</taxon>
        <taxon>Gunneridae</taxon>
        <taxon>Pentapetalae</taxon>
        <taxon>asterids</taxon>
        <taxon>campanulids</taxon>
        <taxon>Asterales</taxon>
        <taxon>Asteraceae</taxon>
        <taxon>Asteroideae</taxon>
        <taxon>Heliantheae alliance</taxon>
        <taxon>Heliantheae</taxon>
        <taxon>Helianthus</taxon>
    </lineage>
</organism>
<evidence type="ECO:0000313" key="2">
    <source>
        <dbReference type="EMBL" id="OTG28613.1"/>
    </source>
</evidence>
<keyword evidence="2" id="KW-0548">Nucleotidyltransferase</keyword>
<dbReference type="Proteomes" id="UP000215914">
    <property type="component" value="Chromosome 4"/>
</dbReference>
<dbReference type="InterPro" id="IPR000477">
    <property type="entry name" value="RT_dom"/>
</dbReference>
<proteinExistence type="predicted"/>
<sequence>MGAADKAGWVSSLCRDNKVDFLAIQESQKEEIDSSLLSRFWGNSEFSWEFVGAAGRSGGLVCIWNPKVFRISGVVKHRHFLSLNGFLIGSNKEINVVNVYAPHSISEKKVVWNSICEVISSGSGQWVLLGDFNAVRFPEDRLNTGFNRAIANDFNNFIEESGLVEYSMRGRKFTFLAPNSNKLSKIDRVLVCKNFFEEWPDACLRALPRMYSDHCPLFLETIRRNFGPKPFRFFDSWLAKDDFEAVIVEAMGSFVSEGGPPDMILTKKFKHLRTCIKKWRNDTVSKEKEEYARDKEELEKLDCIIETRDLEEEECWIREECMNNIRNRDWLAAMDLRQKSRCKWAIEGDENSAFFHRLINNRKKRNGIPGLNIGGEWIFKPKEVKREVLRFYRKLFTDKAPYRPALVCQGLKQLEMGDIEFLSGEFTEKEIKDAAFGCGADKAPGPDGFNFKFLKRFWRFFECDFRNIMNHFHATGEISKESSSSFITLIPKVLDPTDLKEYRPINLIGVISKVISKILANRLKLVVGKVVSVYQSAFLRDRLILDSPLILSEVWSWLKKVKKKAFIFKLDFEKAYDNVNWAFLCGIMAQMGFPPIWCKWINGILMSARSSVLVNGSPTFEFQCQKGLRQGDPLSPFLFLIVMEALSCSIASAGIAGKFSGIRLPNGGPVVSHLFYADDAIIVGNWSEDNVRVITRILRVFYACSGLKINFFKSHLFGVGVEDEALSLMASRVGCLVGEAPFNYLGIPLGANMNRVKNWDPIVKIFKGRLSSWKASSLSIGGRVILIKAVLESLPIYFFSLFKAPVKVIEKLEALMRNFLWGGSEEVRKMSWVAWDVVTRPKRYGGLGINKLKLVNEALLSKWIWRFKYDVDSLWSKVVAACHGNNRAWSVLPFNTAISGTWLNIVRLEKKLIINGQKINNLIKGVLGDGKRIRFWIDVWLEEEPLCDKFPRLFALESEKNCRVFDRLMEGGDAVSRCWKWRSPPSSDAELLELRVLSASLSLIPVFG</sequence>
<dbReference type="InParanoid" id="A0A251V012"/>
<dbReference type="Pfam" id="PF00078">
    <property type="entry name" value="RVT_1"/>
    <property type="match status" value="1"/>
</dbReference>
<keyword evidence="2" id="KW-0695">RNA-directed DNA polymerase</keyword>
<dbReference type="PANTHER" id="PTHR33116">
    <property type="entry name" value="REVERSE TRANSCRIPTASE ZINC-BINDING DOMAIN-CONTAINING PROTEIN-RELATED-RELATED"/>
    <property type="match status" value="1"/>
</dbReference>
<dbReference type="InterPro" id="IPR005135">
    <property type="entry name" value="Endo/exonuclease/phosphatase"/>
</dbReference>